<gene>
    <name evidence="2 6" type="primary">proC</name>
    <name evidence="6" type="ORF">GCM10007380_04090</name>
</gene>
<dbReference type="UniPathway" id="UPA00098">
    <property type="reaction ID" value="UER00361"/>
</dbReference>
<dbReference type="GO" id="GO:0004735">
    <property type="term" value="F:pyrroline-5-carboxylate reductase activity"/>
    <property type="evidence" value="ECO:0007669"/>
    <property type="project" value="UniProtKB-UniRule"/>
</dbReference>
<dbReference type="InterPro" id="IPR008927">
    <property type="entry name" value="6-PGluconate_DH-like_C_sf"/>
</dbReference>
<dbReference type="Gene3D" id="1.10.3730.10">
    <property type="entry name" value="ProC C-terminal domain-like"/>
    <property type="match status" value="1"/>
</dbReference>
<dbReference type="RefSeq" id="WP_087998703.1">
    <property type="nucleotide sequence ID" value="NZ_BMHB01000001.1"/>
</dbReference>
<evidence type="ECO:0000256" key="1">
    <source>
        <dbReference type="ARBA" id="ARBA00005525"/>
    </source>
</evidence>
<dbReference type="InterPro" id="IPR028939">
    <property type="entry name" value="P5C_Rdtase_cat_N"/>
</dbReference>
<keyword evidence="2 3" id="KW-0521">NADP</keyword>
<dbReference type="NCBIfam" id="NF005814">
    <property type="entry name" value="PRK07680.1"/>
    <property type="match status" value="1"/>
</dbReference>
<comment type="catalytic activity">
    <reaction evidence="2">
        <text>L-proline + NAD(+) = (S)-1-pyrroline-5-carboxylate + NADH + 2 H(+)</text>
        <dbReference type="Rhea" id="RHEA:14105"/>
        <dbReference type="ChEBI" id="CHEBI:15378"/>
        <dbReference type="ChEBI" id="CHEBI:17388"/>
        <dbReference type="ChEBI" id="CHEBI:57540"/>
        <dbReference type="ChEBI" id="CHEBI:57945"/>
        <dbReference type="ChEBI" id="CHEBI:60039"/>
        <dbReference type="EC" id="1.5.1.2"/>
    </reaction>
</comment>
<dbReference type="InterPro" id="IPR053790">
    <property type="entry name" value="P5CR-like_CS"/>
</dbReference>
<dbReference type="PROSITE" id="PS00521">
    <property type="entry name" value="P5CR"/>
    <property type="match status" value="1"/>
</dbReference>
<dbReference type="AlphaFoldDB" id="A0A8J3AEM4"/>
<feature type="binding site" evidence="3">
    <location>
        <begin position="6"/>
        <end position="11"/>
    </location>
    <ligand>
        <name>NADP(+)</name>
        <dbReference type="ChEBI" id="CHEBI:58349"/>
    </ligand>
</feature>
<comment type="similarity">
    <text evidence="1 2">Belongs to the pyrroline-5-carboxylate reductase family.</text>
</comment>
<dbReference type="InterPro" id="IPR036291">
    <property type="entry name" value="NAD(P)-bd_dom_sf"/>
</dbReference>
<organism evidence="6 7">
    <name type="scientific">Gottfriedia solisilvae</name>
    <dbReference type="NCBI Taxonomy" id="1516104"/>
    <lineage>
        <taxon>Bacteria</taxon>
        <taxon>Bacillati</taxon>
        <taxon>Bacillota</taxon>
        <taxon>Bacilli</taxon>
        <taxon>Bacillales</taxon>
        <taxon>Bacillaceae</taxon>
        <taxon>Gottfriedia</taxon>
    </lineage>
</organism>
<dbReference type="InterPro" id="IPR029036">
    <property type="entry name" value="P5CR_dimer"/>
</dbReference>
<evidence type="ECO:0000256" key="3">
    <source>
        <dbReference type="PIRSR" id="PIRSR000193-1"/>
    </source>
</evidence>
<comment type="caution">
    <text evidence="6">The sequence shown here is derived from an EMBL/GenBank/DDBJ whole genome shotgun (WGS) entry which is preliminary data.</text>
</comment>
<dbReference type="InterPro" id="IPR000304">
    <property type="entry name" value="Pyrroline-COOH_reductase"/>
</dbReference>
<dbReference type="SUPFAM" id="SSF48179">
    <property type="entry name" value="6-phosphogluconate dehydrogenase C-terminal domain-like"/>
    <property type="match status" value="1"/>
</dbReference>
<protein>
    <recommendedName>
        <fullName evidence="2">Pyrroline-5-carboxylate reductase</fullName>
        <shortName evidence="2">P5C reductase</shortName>
        <shortName evidence="2">P5CR</shortName>
        <ecNumber evidence="2">1.5.1.2</ecNumber>
    </recommendedName>
    <alternativeName>
        <fullName evidence="2">PCA reductase</fullName>
    </alternativeName>
</protein>
<comment type="pathway">
    <text evidence="2">Amino-acid biosynthesis; L-proline biosynthesis; L-proline from L-glutamate 5-semialdehyde: step 1/1.</text>
</comment>
<evidence type="ECO:0000313" key="6">
    <source>
        <dbReference type="EMBL" id="GGI10694.1"/>
    </source>
</evidence>
<dbReference type="HAMAP" id="MF_01925">
    <property type="entry name" value="P5C_reductase"/>
    <property type="match status" value="1"/>
</dbReference>
<dbReference type="GO" id="GO:0005737">
    <property type="term" value="C:cytoplasm"/>
    <property type="evidence" value="ECO:0007669"/>
    <property type="project" value="UniProtKB-SubCell"/>
</dbReference>
<comment type="function">
    <text evidence="2">Catalyzes the reduction of 1-pyrroline-5-carboxylate (PCA) to L-proline.</text>
</comment>
<keyword evidence="2" id="KW-0028">Amino-acid biosynthesis</keyword>
<dbReference type="EC" id="1.5.1.2" evidence="2"/>
<evidence type="ECO:0000259" key="4">
    <source>
        <dbReference type="Pfam" id="PF03807"/>
    </source>
</evidence>
<comment type="subcellular location">
    <subcellularLocation>
        <location evidence="2">Cytoplasm</location>
    </subcellularLocation>
</comment>
<feature type="domain" description="Pyrroline-5-carboxylate reductase catalytic N-terminal" evidence="4">
    <location>
        <begin position="3"/>
        <end position="97"/>
    </location>
</feature>
<comment type="catalytic activity">
    <reaction evidence="2">
        <text>L-proline + NADP(+) = (S)-1-pyrroline-5-carboxylate + NADPH + 2 H(+)</text>
        <dbReference type="Rhea" id="RHEA:14109"/>
        <dbReference type="ChEBI" id="CHEBI:15378"/>
        <dbReference type="ChEBI" id="CHEBI:17388"/>
        <dbReference type="ChEBI" id="CHEBI:57783"/>
        <dbReference type="ChEBI" id="CHEBI:58349"/>
        <dbReference type="ChEBI" id="CHEBI:60039"/>
        <dbReference type="EC" id="1.5.1.2"/>
    </reaction>
</comment>
<feature type="domain" description="Pyrroline-5-carboxylate reductase dimerisation" evidence="5">
    <location>
        <begin position="164"/>
        <end position="260"/>
    </location>
</feature>
<dbReference type="OrthoDB" id="9805754at2"/>
<keyword evidence="7" id="KW-1185">Reference proteome</keyword>
<keyword evidence="2" id="KW-0560">Oxidoreductase</keyword>
<evidence type="ECO:0000259" key="5">
    <source>
        <dbReference type="Pfam" id="PF14748"/>
    </source>
</evidence>
<evidence type="ECO:0000313" key="7">
    <source>
        <dbReference type="Proteomes" id="UP000626244"/>
    </source>
</evidence>
<evidence type="ECO:0000256" key="2">
    <source>
        <dbReference type="HAMAP-Rule" id="MF_01925"/>
    </source>
</evidence>
<dbReference type="PANTHER" id="PTHR11645:SF51">
    <property type="entry name" value="COME OPERON PROTEIN 4"/>
    <property type="match status" value="1"/>
</dbReference>
<accession>A0A8J3AEM4</accession>
<dbReference type="Pfam" id="PF14748">
    <property type="entry name" value="P5CR_dimer"/>
    <property type="match status" value="1"/>
</dbReference>
<dbReference type="SUPFAM" id="SSF51735">
    <property type="entry name" value="NAD(P)-binding Rossmann-fold domains"/>
    <property type="match status" value="1"/>
</dbReference>
<reference evidence="7" key="1">
    <citation type="journal article" date="2019" name="Int. J. Syst. Evol. Microbiol.">
        <title>The Global Catalogue of Microorganisms (GCM) 10K type strain sequencing project: providing services to taxonomists for standard genome sequencing and annotation.</title>
        <authorList>
            <consortium name="The Broad Institute Genomics Platform"/>
            <consortium name="The Broad Institute Genome Sequencing Center for Infectious Disease"/>
            <person name="Wu L."/>
            <person name="Ma J."/>
        </authorList>
    </citation>
    <scope>NUCLEOTIDE SEQUENCE [LARGE SCALE GENOMIC DNA]</scope>
    <source>
        <strain evidence="7">CGMCC 1.14993</strain>
    </source>
</reference>
<dbReference type="GO" id="GO:0055129">
    <property type="term" value="P:L-proline biosynthetic process"/>
    <property type="evidence" value="ECO:0007669"/>
    <property type="project" value="UniProtKB-UniRule"/>
</dbReference>
<dbReference type="PANTHER" id="PTHR11645">
    <property type="entry name" value="PYRROLINE-5-CARBOXYLATE REDUCTASE"/>
    <property type="match status" value="1"/>
</dbReference>
<dbReference type="EMBL" id="BMHB01000001">
    <property type="protein sequence ID" value="GGI10694.1"/>
    <property type="molecule type" value="Genomic_DNA"/>
</dbReference>
<name>A0A8J3AEM4_9BACI</name>
<dbReference type="Gene3D" id="3.40.50.720">
    <property type="entry name" value="NAD(P)-binding Rossmann-like Domain"/>
    <property type="match status" value="1"/>
</dbReference>
<sequence length="271" mass="29902">MNVGIIGTGNMGSILLNGFIKSKALKPSELTITNRSIHKAYELKNIYPELKVAEHAKDVISASDIVLICVKPLEIQPLLSSLQTSFTKNHCVISITSPINVEQLEAILPCQVARVIPSITNQALSGVTLVNFGKSCSAKTKETIIELFSNISKPVMITDDITRVSSDIASCGPAFFSYLLQRFIDAAVCQTEITKQQATILAEEMIIGFGKLIEQKHFTLETLQEKVCVKGGITGEGIKVLEERVGDLFEEIFEKTHNKFDKEIEKVKEQF</sequence>
<dbReference type="Pfam" id="PF03807">
    <property type="entry name" value="F420_oxidored"/>
    <property type="match status" value="1"/>
</dbReference>
<proteinExistence type="inferred from homology"/>
<dbReference type="PIRSF" id="PIRSF000193">
    <property type="entry name" value="Pyrrol-5-carb_rd"/>
    <property type="match status" value="1"/>
</dbReference>
<keyword evidence="2" id="KW-0641">Proline biosynthesis</keyword>
<keyword evidence="2" id="KW-0963">Cytoplasm</keyword>
<dbReference type="Proteomes" id="UP000626244">
    <property type="component" value="Unassembled WGS sequence"/>
</dbReference>